<dbReference type="InterPro" id="IPR004511">
    <property type="entry name" value="PAPS/APS_Rdtase"/>
</dbReference>
<organism evidence="6 7">
    <name type="scientific">Skeletonema marinoi</name>
    <dbReference type="NCBI Taxonomy" id="267567"/>
    <lineage>
        <taxon>Eukaryota</taxon>
        <taxon>Sar</taxon>
        <taxon>Stramenopiles</taxon>
        <taxon>Ochrophyta</taxon>
        <taxon>Bacillariophyta</taxon>
        <taxon>Coscinodiscophyceae</taxon>
        <taxon>Thalassiosirophycidae</taxon>
        <taxon>Thalassiosirales</taxon>
        <taxon>Skeletonemataceae</taxon>
        <taxon>Skeletonema</taxon>
        <taxon>Skeletonema marinoi-dohrnii complex</taxon>
    </lineage>
</organism>
<dbReference type="HAMAP" id="MF_00063">
    <property type="entry name" value="CysH"/>
    <property type="match status" value="1"/>
</dbReference>
<dbReference type="Pfam" id="PF01507">
    <property type="entry name" value="PAPS_reduct"/>
    <property type="match status" value="1"/>
</dbReference>
<dbReference type="GO" id="GO:0004604">
    <property type="term" value="F:phosphoadenylyl-sulfate reductase (thioredoxin) activity"/>
    <property type="evidence" value="ECO:0007669"/>
    <property type="project" value="UniProtKB-EC"/>
</dbReference>
<evidence type="ECO:0000313" key="7">
    <source>
        <dbReference type="Proteomes" id="UP001224775"/>
    </source>
</evidence>
<evidence type="ECO:0000313" key="6">
    <source>
        <dbReference type="EMBL" id="KAK1741267.1"/>
    </source>
</evidence>
<sequence>MLSSSTLSSFDYEVPKVDDASDMSSSSTASSRFTMFRQNKAVKWILGAVVKLVIMSVLLRMQRQRKVDDSTNDNATSGSSAENKQLDKLYAMPLPTTPQELSEVNSELAGLDPEFILKWAHHHLHDSPELGDSHPLVQATSFGPTGLVILDHLALHNLLDTIPVVTMDTLHLFQESYTFYETVQSHYKSPLHLTITKPLDMIEEPLMSKAEFEDAYSANLWKDDPKLYTKVTKLEPMQQKLEEWDAVMWITGRRRSQGGERGKLDVLEFEPYPQGSDMSSAAKSSPFHSSKGRWKLNPLAYWSYDQVWSYIRNNDVPYNPLYDQGYTSIGDEMTTSKPDNADEGERSGRFAGFGESNKECGLHVDFDFEAASDNKFDQEEEEEPEGAENVTCDIDKARQGECSEE</sequence>
<dbReference type="Proteomes" id="UP001224775">
    <property type="component" value="Unassembled WGS sequence"/>
</dbReference>
<feature type="compositionally biased region" description="Basic and acidic residues" evidence="4">
    <location>
        <begin position="339"/>
        <end position="348"/>
    </location>
</feature>
<comment type="caution">
    <text evidence="6">The sequence shown here is derived from an EMBL/GenBank/DDBJ whole genome shotgun (WGS) entry which is preliminary data.</text>
</comment>
<dbReference type="GO" id="GO:0005737">
    <property type="term" value="C:cytoplasm"/>
    <property type="evidence" value="ECO:0007669"/>
    <property type="project" value="TreeGrafter"/>
</dbReference>
<dbReference type="AlphaFoldDB" id="A0AAD9DBJ2"/>
<dbReference type="PANTHER" id="PTHR46509:SF1">
    <property type="entry name" value="PHOSPHOADENOSINE PHOSPHOSULFATE REDUCTASE"/>
    <property type="match status" value="1"/>
</dbReference>
<dbReference type="Gene3D" id="3.40.50.620">
    <property type="entry name" value="HUPs"/>
    <property type="match status" value="1"/>
</dbReference>
<feature type="domain" description="Phosphoadenosine phosphosulphate reductase" evidence="5">
    <location>
        <begin position="136"/>
        <end position="336"/>
    </location>
</feature>
<dbReference type="NCBIfam" id="TIGR00434">
    <property type="entry name" value="cysH"/>
    <property type="match status" value="1"/>
</dbReference>
<dbReference type="CDD" id="cd23945">
    <property type="entry name" value="PAPS_reductase"/>
    <property type="match status" value="1"/>
</dbReference>
<accession>A0AAD9DBJ2</accession>
<dbReference type="NCBIfam" id="NF002537">
    <property type="entry name" value="PRK02090.1"/>
    <property type="match status" value="1"/>
</dbReference>
<dbReference type="InterPro" id="IPR014729">
    <property type="entry name" value="Rossmann-like_a/b/a_fold"/>
</dbReference>
<evidence type="ECO:0000259" key="5">
    <source>
        <dbReference type="Pfam" id="PF01507"/>
    </source>
</evidence>
<feature type="region of interest" description="Disordered" evidence="4">
    <location>
        <begin position="371"/>
        <end position="405"/>
    </location>
</feature>
<dbReference type="PANTHER" id="PTHR46509">
    <property type="entry name" value="PHOSPHOADENOSINE PHOSPHOSULFATE REDUCTASE"/>
    <property type="match status" value="1"/>
</dbReference>
<evidence type="ECO:0000256" key="1">
    <source>
        <dbReference type="ARBA" id="ARBA00009732"/>
    </source>
</evidence>
<feature type="compositionally biased region" description="Basic and acidic residues" evidence="4">
    <location>
        <begin position="393"/>
        <end position="405"/>
    </location>
</feature>
<dbReference type="InterPro" id="IPR002500">
    <property type="entry name" value="PAPS_reduct_dom"/>
</dbReference>
<evidence type="ECO:0000256" key="3">
    <source>
        <dbReference type="ARBA" id="ARBA00024327"/>
    </source>
</evidence>
<name>A0AAD9DBJ2_9STRA</name>
<evidence type="ECO:0000256" key="2">
    <source>
        <dbReference type="ARBA" id="ARBA00023002"/>
    </source>
</evidence>
<comment type="similarity">
    <text evidence="1">Belongs to the PAPS reductase family. CysH subfamily.</text>
</comment>
<protein>
    <submittedName>
        <fullName evidence="6">Phosphoadenosine phosphosulfate reductase</fullName>
        <ecNumber evidence="6">1.8.4.8</ecNumber>
    </submittedName>
</protein>
<dbReference type="SUPFAM" id="SSF52402">
    <property type="entry name" value="Adenine nucleotide alpha hydrolases-like"/>
    <property type="match status" value="1"/>
</dbReference>
<dbReference type="EMBL" id="JATAAI010000013">
    <property type="protein sequence ID" value="KAK1741267.1"/>
    <property type="molecule type" value="Genomic_DNA"/>
</dbReference>
<reference evidence="6" key="1">
    <citation type="submission" date="2023-06" db="EMBL/GenBank/DDBJ databases">
        <title>Survivors Of The Sea: Transcriptome response of Skeletonema marinoi to long-term dormancy.</title>
        <authorList>
            <person name="Pinder M.I.M."/>
            <person name="Kourtchenko O."/>
            <person name="Robertson E.K."/>
            <person name="Larsson T."/>
            <person name="Maumus F."/>
            <person name="Osuna-Cruz C.M."/>
            <person name="Vancaester E."/>
            <person name="Stenow R."/>
            <person name="Vandepoele K."/>
            <person name="Ploug H."/>
            <person name="Bruchert V."/>
            <person name="Godhe A."/>
            <person name="Topel M."/>
        </authorList>
    </citation>
    <scope>NUCLEOTIDE SEQUENCE</scope>
    <source>
        <strain evidence="6">R05AC</strain>
    </source>
</reference>
<comment type="pathway">
    <text evidence="3">Sulfur metabolism; hydrogen sulfide biosynthesis; sulfite from sulfate.</text>
</comment>
<dbReference type="EC" id="1.8.4.8" evidence="6"/>
<proteinExistence type="inferred from homology"/>
<feature type="region of interest" description="Disordered" evidence="4">
    <location>
        <begin position="329"/>
        <end position="352"/>
    </location>
</feature>
<gene>
    <name evidence="6" type="ORF">QTG54_007745</name>
</gene>
<evidence type="ECO:0000256" key="4">
    <source>
        <dbReference type="SAM" id="MobiDB-lite"/>
    </source>
</evidence>
<keyword evidence="7" id="KW-1185">Reference proteome</keyword>
<keyword evidence="2 6" id="KW-0560">Oxidoreductase</keyword>
<dbReference type="GO" id="GO:0019379">
    <property type="term" value="P:sulfate assimilation, phosphoadenylyl sulfate reduction by phosphoadenylyl-sulfate reductase (thioredoxin)"/>
    <property type="evidence" value="ECO:0007669"/>
    <property type="project" value="InterPro"/>
</dbReference>